<sequence>MLDGADLARAIVASPESPDVDDLDAAVRVHENVMLPRSAQAAADAIASAIASDAPAGLLAHLEFQR</sequence>
<reference evidence="1 2" key="1">
    <citation type="journal article" date="2007" name="Genome Res.">
        <title>Genome characteristics of facultatively symbiotic Frankia sp. strains reflect host range and host plant biogeography.</title>
        <authorList>
            <person name="Normand P."/>
            <person name="Lapierre P."/>
            <person name="Tisa L.S."/>
            <person name="Gogarten J.P."/>
            <person name="Alloisio N."/>
            <person name="Bagnarol E."/>
            <person name="Bassi C.A."/>
            <person name="Berry A.M."/>
            <person name="Bickhart D.M."/>
            <person name="Choisne N."/>
            <person name="Couloux A."/>
            <person name="Cournoyer B."/>
            <person name="Cruveiller S."/>
            <person name="Daubin V."/>
            <person name="Demange N."/>
            <person name="Francino M.P."/>
            <person name="Goltsman E."/>
            <person name="Huang Y."/>
            <person name="Kopp O.R."/>
            <person name="Labarre L."/>
            <person name="Lapidus A."/>
            <person name="Lavire C."/>
            <person name="Marechal J."/>
            <person name="Martinez M."/>
            <person name="Mastronunzio J.E."/>
            <person name="Mullin B.C."/>
            <person name="Niemann J."/>
            <person name="Pujic P."/>
            <person name="Rawnsley T."/>
            <person name="Rouy Z."/>
            <person name="Schenowitz C."/>
            <person name="Sellstedt A."/>
            <person name="Tavares F."/>
            <person name="Tomkins J.P."/>
            <person name="Vallenet D."/>
            <person name="Valverde C."/>
            <person name="Wall L.G."/>
            <person name="Wang Y."/>
            <person name="Medigue C."/>
            <person name="Benson D.R."/>
        </authorList>
    </citation>
    <scope>NUCLEOTIDE SEQUENCE [LARGE SCALE GENOMIC DNA]</scope>
    <source>
        <strain evidence="2">DSM 45986 / CECT 9034 / ACN14a</strain>
    </source>
</reference>
<organism evidence="1 2">
    <name type="scientific">Frankia alni (strain DSM 45986 / CECT 9034 / ACN14a)</name>
    <dbReference type="NCBI Taxonomy" id="326424"/>
    <lineage>
        <taxon>Bacteria</taxon>
        <taxon>Bacillati</taxon>
        <taxon>Actinomycetota</taxon>
        <taxon>Actinomycetes</taxon>
        <taxon>Frankiales</taxon>
        <taxon>Frankiaceae</taxon>
        <taxon>Frankia</taxon>
    </lineage>
</organism>
<dbReference type="KEGG" id="fal:FRAAL5366"/>
<dbReference type="EMBL" id="CT573213">
    <property type="protein sequence ID" value="CAJ63999.1"/>
    <property type="molecule type" value="Genomic_DNA"/>
</dbReference>
<dbReference type="AlphaFoldDB" id="Q0REV5"/>
<name>Q0REV5_FRAAA</name>
<proteinExistence type="predicted"/>
<keyword evidence="2" id="KW-1185">Reference proteome</keyword>
<accession>Q0REV5</accession>
<protein>
    <submittedName>
        <fullName evidence="1">Oxidoreductase (Partial)</fullName>
    </submittedName>
</protein>
<evidence type="ECO:0000313" key="1">
    <source>
        <dbReference type="EMBL" id="CAJ63999.1"/>
    </source>
</evidence>
<dbReference type="HOGENOM" id="CLU_2824828_0_0_11"/>
<dbReference type="Proteomes" id="UP000000657">
    <property type="component" value="Chromosome"/>
</dbReference>
<evidence type="ECO:0000313" key="2">
    <source>
        <dbReference type="Proteomes" id="UP000000657"/>
    </source>
</evidence>
<gene>
    <name evidence="1" type="ordered locus">FRAAL5366</name>
</gene>